<dbReference type="Proteomes" id="UP000784294">
    <property type="component" value="Unassembled WGS sequence"/>
</dbReference>
<reference evidence="1" key="1">
    <citation type="submission" date="2018-11" db="EMBL/GenBank/DDBJ databases">
        <authorList>
            <consortium name="Pathogen Informatics"/>
        </authorList>
    </citation>
    <scope>NUCLEOTIDE SEQUENCE</scope>
</reference>
<proteinExistence type="predicted"/>
<evidence type="ECO:0000313" key="1">
    <source>
        <dbReference type="EMBL" id="VEL38633.1"/>
    </source>
</evidence>
<organism evidence="1 2">
    <name type="scientific">Protopolystoma xenopodis</name>
    <dbReference type="NCBI Taxonomy" id="117903"/>
    <lineage>
        <taxon>Eukaryota</taxon>
        <taxon>Metazoa</taxon>
        <taxon>Spiralia</taxon>
        <taxon>Lophotrochozoa</taxon>
        <taxon>Platyhelminthes</taxon>
        <taxon>Monogenea</taxon>
        <taxon>Polyopisthocotylea</taxon>
        <taxon>Polystomatidea</taxon>
        <taxon>Polystomatidae</taxon>
        <taxon>Protopolystoma</taxon>
    </lineage>
</organism>
<protein>
    <submittedName>
        <fullName evidence="1">Uncharacterized protein</fullName>
    </submittedName>
</protein>
<dbReference type="EMBL" id="CAAALY010258487">
    <property type="protein sequence ID" value="VEL38633.1"/>
    <property type="molecule type" value="Genomic_DNA"/>
</dbReference>
<dbReference type="AlphaFoldDB" id="A0A3S5AVC0"/>
<evidence type="ECO:0000313" key="2">
    <source>
        <dbReference type="Proteomes" id="UP000784294"/>
    </source>
</evidence>
<sequence length="85" mass="9012">MFVPEGSSCSFDRFCYGRQCLPPGVALHSRCPRGPATHTDLALTVGPYGPESASSRSDSLAGPQAKEVLNATCSLRGVIENEEDL</sequence>
<gene>
    <name evidence="1" type="ORF">PXEA_LOCUS32073</name>
</gene>
<keyword evidence="2" id="KW-1185">Reference proteome</keyword>
<accession>A0A3S5AVC0</accession>
<comment type="caution">
    <text evidence="1">The sequence shown here is derived from an EMBL/GenBank/DDBJ whole genome shotgun (WGS) entry which is preliminary data.</text>
</comment>
<name>A0A3S5AVC0_9PLAT</name>